<evidence type="ECO:0000313" key="6">
    <source>
        <dbReference type="Proteomes" id="UP000054560"/>
    </source>
</evidence>
<name>A0A0L0GCN6_9EUKA</name>
<protein>
    <submittedName>
        <fullName evidence="5">3-demethylubiquinone-9 3-O-methyltransferase</fullName>
    </submittedName>
</protein>
<keyword evidence="5" id="KW-0830">Ubiquinone</keyword>
<organism evidence="5 6">
    <name type="scientific">Sphaeroforma arctica JP610</name>
    <dbReference type="NCBI Taxonomy" id="667725"/>
    <lineage>
        <taxon>Eukaryota</taxon>
        <taxon>Ichthyosporea</taxon>
        <taxon>Ichthyophonida</taxon>
        <taxon>Sphaeroforma</taxon>
    </lineage>
</organism>
<dbReference type="PANTHER" id="PTHR43464:SF19">
    <property type="entry name" value="UBIQUINONE BIOSYNTHESIS O-METHYLTRANSFERASE, MITOCHONDRIAL"/>
    <property type="match status" value="1"/>
</dbReference>
<dbReference type="EMBL" id="KQ241672">
    <property type="protein sequence ID" value="KNC86008.1"/>
    <property type="molecule type" value="Genomic_DNA"/>
</dbReference>
<evidence type="ECO:0000256" key="1">
    <source>
        <dbReference type="ARBA" id="ARBA00022603"/>
    </source>
</evidence>
<accession>A0A0L0GCN6</accession>
<dbReference type="Pfam" id="PF13489">
    <property type="entry name" value="Methyltransf_23"/>
    <property type="match status" value="1"/>
</dbReference>
<dbReference type="InterPro" id="IPR029063">
    <property type="entry name" value="SAM-dependent_MTases_sf"/>
</dbReference>
<gene>
    <name evidence="5" type="ORF">SARC_01809</name>
</gene>
<proteinExistence type="predicted"/>
<dbReference type="InterPro" id="IPR010233">
    <property type="entry name" value="UbiG_MeTrfase"/>
</dbReference>
<keyword evidence="2 5" id="KW-0808">Transferase</keyword>
<dbReference type="GO" id="GO:0061542">
    <property type="term" value="F:3-demethylubiquinol 3-O-methyltransferase activity"/>
    <property type="evidence" value="ECO:0007669"/>
    <property type="project" value="InterPro"/>
</dbReference>
<sequence>MVIGTIGPRALEGVQVLDVGCGGGILSENLARLGATVTGIDAAMENISVAKLHSKGDPSLAKLLTYKHITAEDVQASGQTFDVVVASEIIEHVDDPQEFVKTCSAMVKPKGVFIASTINQTWQAYVQTVVLAEHVLRWVPVGTHIYSKFITPFDMTAYLGHAGLSVVDTQGMSYDPALKWRLTDDTSINYITAAVKPDSGDAGAPQSAL</sequence>
<evidence type="ECO:0000256" key="4">
    <source>
        <dbReference type="ARBA" id="ARBA00022691"/>
    </source>
</evidence>
<dbReference type="RefSeq" id="XP_014159910.1">
    <property type="nucleotide sequence ID" value="XM_014304435.1"/>
</dbReference>
<reference evidence="5 6" key="1">
    <citation type="submission" date="2011-02" db="EMBL/GenBank/DDBJ databases">
        <title>The Genome Sequence of Sphaeroforma arctica JP610.</title>
        <authorList>
            <consortium name="The Broad Institute Genome Sequencing Platform"/>
            <person name="Russ C."/>
            <person name="Cuomo C."/>
            <person name="Young S.K."/>
            <person name="Zeng Q."/>
            <person name="Gargeya S."/>
            <person name="Alvarado L."/>
            <person name="Berlin A."/>
            <person name="Chapman S.B."/>
            <person name="Chen Z."/>
            <person name="Freedman E."/>
            <person name="Gellesch M."/>
            <person name="Goldberg J."/>
            <person name="Griggs A."/>
            <person name="Gujja S."/>
            <person name="Heilman E."/>
            <person name="Heiman D."/>
            <person name="Howarth C."/>
            <person name="Mehta T."/>
            <person name="Neiman D."/>
            <person name="Pearson M."/>
            <person name="Roberts A."/>
            <person name="Saif S."/>
            <person name="Shea T."/>
            <person name="Shenoy N."/>
            <person name="Sisk P."/>
            <person name="Stolte C."/>
            <person name="Sykes S."/>
            <person name="White J."/>
            <person name="Yandava C."/>
            <person name="Burger G."/>
            <person name="Gray M.W."/>
            <person name="Holland P.W.H."/>
            <person name="King N."/>
            <person name="Lang F.B.F."/>
            <person name="Roger A.J."/>
            <person name="Ruiz-Trillo I."/>
            <person name="Haas B."/>
            <person name="Nusbaum C."/>
            <person name="Birren B."/>
        </authorList>
    </citation>
    <scope>NUCLEOTIDE SEQUENCE [LARGE SCALE GENOMIC DNA]</scope>
    <source>
        <strain evidence="5 6">JP610</strain>
    </source>
</reference>
<keyword evidence="1 5" id="KW-0489">Methyltransferase</keyword>
<keyword evidence="3" id="KW-0831">Ubiquinone biosynthesis</keyword>
<dbReference type="GeneID" id="25902313"/>
<dbReference type="Proteomes" id="UP000054560">
    <property type="component" value="Unassembled WGS sequence"/>
</dbReference>
<evidence type="ECO:0000256" key="2">
    <source>
        <dbReference type="ARBA" id="ARBA00022679"/>
    </source>
</evidence>
<dbReference type="SUPFAM" id="SSF53335">
    <property type="entry name" value="S-adenosyl-L-methionine-dependent methyltransferases"/>
    <property type="match status" value="1"/>
</dbReference>
<dbReference type="PANTHER" id="PTHR43464">
    <property type="entry name" value="METHYLTRANSFERASE"/>
    <property type="match status" value="1"/>
</dbReference>
<evidence type="ECO:0000313" key="5">
    <source>
        <dbReference type="EMBL" id="KNC86008.1"/>
    </source>
</evidence>
<dbReference type="GO" id="GO:0010420">
    <property type="term" value="F:polyprenyldihydroxybenzoate methyltransferase activity"/>
    <property type="evidence" value="ECO:0007669"/>
    <property type="project" value="InterPro"/>
</dbReference>
<dbReference type="GO" id="GO:0005739">
    <property type="term" value="C:mitochondrion"/>
    <property type="evidence" value="ECO:0007669"/>
    <property type="project" value="TreeGrafter"/>
</dbReference>
<dbReference type="OrthoDB" id="3265906at2759"/>
<evidence type="ECO:0000256" key="3">
    <source>
        <dbReference type="ARBA" id="ARBA00022688"/>
    </source>
</evidence>
<dbReference type="CDD" id="cd02440">
    <property type="entry name" value="AdoMet_MTases"/>
    <property type="match status" value="1"/>
</dbReference>
<dbReference type="STRING" id="667725.A0A0L0GCN6"/>
<keyword evidence="6" id="KW-1185">Reference proteome</keyword>
<dbReference type="AlphaFoldDB" id="A0A0L0GCN6"/>
<keyword evidence="4" id="KW-0949">S-adenosyl-L-methionine</keyword>
<dbReference type="eggNOG" id="KOG1270">
    <property type="taxonomic scope" value="Eukaryota"/>
</dbReference>
<dbReference type="Gene3D" id="3.40.50.150">
    <property type="entry name" value="Vaccinia Virus protein VP39"/>
    <property type="match status" value="1"/>
</dbReference>
<dbReference type="GO" id="GO:0032259">
    <property type="term" value="P:methylation"/>
    <property type="evidence" value="ECO:0007669"/>
    <property type="project" value="UniProtKB-KW"/>
</dbReference>
<dbReference type="NCBIfam" id="TIGR01983">
    <property type="entry name" value="UbiG"/>
    <property type="match status" value="1"/>
</dbReference>